<dbReference type="GO" id="GO:0005829">
    <property type="term" value="C:cytosol"/>
    <property type="evidence" value="ECO:0007669"/>
    <property type="project" value="TreeGrafter"/>
</dbReference>
<keyword evidence="6" id="KW-0963">Cytoplasm</keyword>
<dbReference type="GO" id="GO:0005634">
    <property type="term" value="C:nucleus"/>
    <property type="evidence" value="ECO:0007669"/>
    <property type="project" value="UniProtKB-SubCell"/>
</dbReference>
<gene>
    <name evidence="10" type="ORF">CYLTODRAFT_449537</name>
</gene>
<keyword evidence="8" id="KW-0539">Nucleus</keyword>
<evidence type="ECO:0000256" key="8">
    <source>
        <dbReference type="ARBA" id="ARBA00023242"/>
    </source>
</evidence>
<dbReference type="InterPro" id="IPR027417">
    <property type="entry name" value="P-loop_NTPase"/>
</dbReference>
<dbReference type="AlphaFoldDB" id="A0A0D7BT73"/>
<dbReference type="PANTHER" id="PTHR15641:SF1">
    <property type="entry name" value="ELONGATOR COMPLEX PROTEIN 5"/>
    <property type="match status" value="1"/>
</dbReference>
<proteinExistence type="inferred from homology"/>
<dbReference type="STRING" id="1314674.A0A0D7BT73"/>
<comment type="similarity">
    <text evidence="4">Belongs to the ELP5 family.</text>
</comment>
<dbReference type="PANTHER" id="PTHR15641">
    <property type="entry name" value="ELONGATOR COMPLEX PROTEIN 5"/>
    <property type="match status" value="1"/>
</dbReference>
<reference evidence="10 11" key="1">
    <citation type="journal article" date="2015" name="Fungal Genet. Biol.">
        <title>Evolution of novel wood decay mechanisms in Agaricales revealed by the genome sequences of Fistulina hepatica and Cylindrobasidium torrendii.</title>
        <authorList>
            <person name="Floudas D."/>
            <person name="Held B.W."/>
            <person name="Riley R."/>
            <person name="Nagy L.G."/>
            <person name="Koehler G."/>
            <person name="Ransdell A.S."/>
            <person name="Younus H."/>
            <person name="Chow J."/>
            <person name="Chiniquy J."/>
            <person name="Lipzen A."/>
            <person name="Tritt A."/>
            <person name="Sun H."/>
            <person name="Haridas S."/>
            <person name="LaButti K."/>
            <person name="Ohm R.A."/>
            <person name="Kues U."/>
            <person name="Blanchette R.A."/>
            <person name="Grigoriev I.V."/>
            <person name="Minto R.E."/>
            <person name="Hibbett D.S."/>
        </authorList>
    </citation>
    <scope>NUCLEOTIDE SEQUENCE [LARGE SCALE GENOMIC DNA]</scope>
    <source>
        <strain evidence="10 11">FP15055 ss-10</strain>
    </source>
</reference>
<evidence type="ECO:0000313" key="10">
    <source>
        <dbReference type="EMBL" id="KIY72796.1"/>
    </source>
</evidence>
<evidence type="ECO:0000256" key="5">
    <source>
        <dbReference type="ARBA" id="ARBA00020264"/>
    </source>
</evidence>
<organism evidence="10 11">
    <name type="scientific">Cylindrobasidium torrendii FP15055 ss-10</name>
    <dbReference type="NCBI Taxonomy" id="1314674"/>
    <lineage>
        <taxon>Eukaryota</taxon>
        <taxon>Fungi</taxon>
        <taxon>Dikarya</taxon>
        <taxon>Basidiomycota</taxon>
        <taxon>Agaricomycotina</taxon>
        <taxon>Agaricomycetes</taxon>
        <taxon>Agaricomycetidae</taxon>
        <taxon>Agaricales</taxon>
        <taxon>Marasmiineae</taxon>
        <taxon>Physalacriaceae</taxon>
        <taxon>Cylindrobasidium</taxon>
    </lineage>
</organism>
<feature type="region of interest" description="Disordered" evidence="9">
    <location>
        <begin position="326"/>
        <end position="371"/>
    </location>
</feature>
<feature type="compositionally biased region" description="Acidic residues" evidence="9">
    <location>
        <begin position="355"/>
        <end position="371"/>
    </location>
</feature>
<dbReference type="OrthoDB" id="166907at2759"/>
<evidence type="ECO:0000256" key="3">
    <source>
        <dbReference type="ARBA" id="ARBA00005043"/>
    </source>
</evidence>
<keyword evidence="11" id="KW-1185">Reference proteome</keyword>
<keyword evidence="7" id="KW-0819">tRNA processing</keyword>
<dbReference type="InterPro" id="IPR019519">
    <property type="entry name" value="Elp5"/>
</dbReference>
<evidence type="ECO:0000256" key="1">
    <source>
        <dbReference type="ARBA" id="ARBA00004123"/>
    </source>
</evidence>
<comment type="subcellular location">
    <subcellularLocation>
        <location evidence="2">Cytoplasm</location>
    </subcellularLocation>
    <subcellularLocation>
        <location evidence="1">Nucleus</location>
    </subcellularLocation>
</comment>
<evidence type="ECO:0000256" key="6">
    <source>
        <dbReference type="ARBA" id="ARBA00022490"/>
    </source>
</evidence>
<name>A0A0D7BT73_9AGAR</name>
<evidence type="ECO:0000256" key="4">
    <source>
        <dbReference type="ARBA" id="ARBA00009567"/>
    </source>
</evidence>
<protein>
    <recommendedName>
        <fullName evidence="5">Elongator complex protein 5</fullName>
    </recommendedName>
</protein>
<dbReference type="Pfam" id="PF10483">
    <property type="entry name" value="Elong_Iki1"/>
    <property type="match status" value="1"/>
</dbReference>
<dbReference type="GO" id="GO:0002098">
    <property type="term" value="P:tRNA wobble uridine modification"/>
    <property type="evidence" value="ECO:0007669"/>
    <property type="project" value="InterPro"/>
</dbReference>
<dbReference type="UniPathway" id="UPA00988"/>
<dbReference type="GO" id="GO:0000049">
    <property type="term" value="F:tRNA binding"/>
    <property type="evidence" value="ECO:0007669"/>
    <property type="project" value="TreeGrafter"/>
</dbReference>
<evidence type="ECO:0000256" key="7">
    <source>
        <dbReference type="ARBA" id="ARBA00022694"/>
    </source>
</evidence>
<dbReference type="GO" id="GO:0033588">
    <property type="term" value="C:elongator holoenzyme complex"/>
    <property type="evidence" value="ECO:0007669"/>
    <property type="project" value="InterPro"/>
</dbReference>
<dbReference type="EMBL" id="KN880440">
    <property type="protein sequence ID" value="KIY72796.1"/>
    <property type="molecule type" value="Genomic_DNA"/>
</dbReference>
<evidence type="ECO:0000256" key="9">
    <source>
        <dbReference type="SAM" id="MobiDB-lite"/>
    </source>
</evidence>
<dbReference type="Proteomes" id="UP000054007">
    <property type="component" value="Unassembled WGS sequence"/>
</dbReference>
<evidence type="ECO:0000313" key="11">
    <source>
        <dbReference type="Proteomes" id="UP000054007"/>
    </source>
</evidence>
<dbReference type="Gene3D" id="3.40.50.300">
    <property type="entry name" value="P-loop containing nucleotide triphosphate hydrolases"/>
    <property type="match status" value="1"/>
</dbReference>
<comment type="pathway">
    <text evidence="3">tRNA modification; 5-methoxycarbonylmethyl-2-thiouridine-tRNA biosynthesis.</text>
</comment>
<evidence type="ECO:0000256" key="2">
    <source>
        <dbReference type="ARBA" id="ARBA00004496"/>
    </source>
</evidence>
<sequence>MLLPSIISPRQTSSSAVLVLQSCLAQSGLPILREIVHESLKSESGKKQVQTLLFCLLHPPCSLLPQQADSNSESLTVYDQTSNVPDFELDEQWTDPRDFIVNKLKESAAEHPSKHFHVIIDSVDTIVSDTGSTAATFKCLREVKSLLAAHSSKSHFTMHINTAATTALPSSILPSLLQASFSSPMSLTHCIMHPPTILHFLAKEFLTPPPPISPEEKFWGVFIPVSERVNEVNRLVFGSGGEGEGGVDEFVVEIVKRGGGDSRSGRVERVLEGWNAKISAPVELSALECLKPLFKTARNNGRLDEAPNPAENLPFNLNLTASQQEARAQVPLPFAHDGKPKGNGTPTGVILYDPDSGDDIDDDDPDEDLYL</sequence>
<accession>A0A0D7BT73</accession>